<dbReference type="CDD" id="cd00223">
    <property type="entry name" value="TOPRIM_TopoIIB_SPO"/>
    <property type="match status" value="1"/>
</dbReference>
<dbReference type="KEGG" id="ncon:LC1Nh_0970"/>
<sequence length="376" mass="42826">MPKKEFENDSKTLEQLKHLGKKIKNQLDDPEEDDLTFDTQVRSRSNVEYDEKEGRLALGDSYSTRKFLNISHARKFMQTLMVASKTKELIESGRTAAIREVYYQLKHSVPGLDENTFEDQDESNNVVVDIETATGAIREDLHLFAEKKGSLFGPVVINDSGDEIDCMNMGTSGLAIPSIVDHYEFVECEADFILLVETSAMVNRLVEEDFHEEHNAILISAGGQPSRGVRRLVNIMHDRLDLPVYVFTDGDPWGYYIYSVLKSGSMSLAFQSDRLATPDAKLIGMTMEDIEEYGLEHVTEDLKGKPEGNGGPTKDYKRIHDVMDYEWMQNDQWQNQFQKMLDKGVRVEQQALAANSLEFVANTYLPEKIENKEFLN</sequence>
<dbReference type="PANTHER" id="PTHR10848">
    <property type="entry name" value="MEIOTIC RECOMBINATION PROTEIN SPO11"/>
    <property type="match status" value="1"/>
</dbReference>
<dbReference type="GO" id="GO:0006260">
    <property type="term" value="P:DNA replication"/>
    <property type="evidence" value="ECO:0007669"/>
    <property type="project" value="UniProtKB-UniRule"/>
</dbReference>
<dbReference type="PRINTS" id="PR01552">
    <property type="entry name" value="TPISMRASE6A"/>
</dbReference>
<comment type="function">
    <text evidence="11">Relaxes both positive and negative superturns and exhibits a strong decatenase activity.</text>
</comment>
<evidence type="ECO:0000256" key="11">
    <source>
        <dbReference type="HAMAP-Rule" id="MF_00132"/>
    </source>
</evidence>
<comment type="catalytic activity">
    <reaction evidence="1 11 12">
        <text>ATP-dependent breakage, passage and rejoining of double-stranded DNA.</text>
        <dbReference type="EC" id="5.6.2.2"/>
    </reaction>
</comment>
<dbReference type="EC" id="5.6.2.2" evidence="11"/>
<dbReference type="Proteomes" id="UP000377803">
    <property type="component" value="Chromosome"/>
</dbReference>
<dbReference type="GO" id="GO:0003677">
    <property type="term" value="F:DNA binding"/>
    <property type="evidence" value="ECO:0007669"/>
    <property type="project" value="UniProtKB-UniRule"/>
</dbReference>
<evidence type="ECO:0000256" key="4">
    <source>
        <dbReference type="ARBA" id="ARBA00022723"/>
    </source>
</evidence>
<keyword evidence="7 11" id="KW-0460">Magnesium</keyword>
<dbReference type="InterPro" id="IPR049333">
    <property type="entry name" value="Topo_VI_alpha"/>
</dbReference>
<protein>
    <recommendedName>
        <fullName evidence="11">Type 2 DNA topoisomerase 6 subunit A</fullName>
        <ecNumber evidence="11">5.6.2.2</ecNumber>
    </recommendedName>
    <alternativeName>
        <fullName evidence="11">Type II DNA topoisomerase VI subunit A</fullName>
    </alternativeName>
</protein>
<dbReference type="Pfam" id="PF20768">
    <property type="entry name" value="Topo_VI_alpha"/>
    <property type="match status" value="1"/>
</dbReference>
<dbReference type="GeneID" id="42365362"/>
<dbReference type="NCBIfam" id="NF003333">
    <property type="entry name" value="PRK04342.1-2"/>
    <property type="match status" value="1"/>
</dbReference>
<evidence type="ECO:0000256" key="2">
    <source>
        <dbReference type="ARBA" id="ARBA00001946"/>
    </source>
</evidence>
<dbReference type="InterPro" id="IPR036078">
    <property type="entry name" value="Spo11/TopoVI_A_sf"/>
</dbReference>
<feature type="active site" description="O-(5'-phospho-DNA)-tyrosine intermediate" evidence="11 12">
    <location>
        <position position="103"/>
    </location>
</feature>
<dbReference type="GO" id="GO:0000287">
    <property type="term" value="F:magnesium ion binding"/>
    <property type="evidence" value="ECO:0007669"/>
    <property type="project" value="UniProtKB-UniRule"/>
</dbReference>
<evidence type="ECO:0000256" key="1">
    <source>
        <dbReference type="ARBA" id="ARBA00000185"/>
    </source>
</evidence>
<evidence type="ECO:0000259" key="14">
    <source>
        <dbReference type="Pfam" id="PF20768"/>
    </source>
</evidence>
<comment type="subunit">
    <text evidence="11">Homodimer. Heterotetramer of two Top6A and two Top6B chains.</text>
</comment>
<evidence type="ECO:0000256" key="9">
    <source>
        <dbReference type="ARBA" id="ARBA00023125"/>
    </source>
</evidence>
<evidence type="ECO:0000256" key="8">
    <source>
        <dbReference type="ARBA" id="ARBA00023029"/>
    </source>
</evidence>
<dbReference type="HAMAP" id="MF_00132">
    <property type="entry name" value="Top6A"/>
    <property type="match status" value="1"/>
</dbReference>
<evidence type="ECO:0000259" key="15">
    <source>
        <dbReference type="Pfam" id="PF21180"/>
    </source>
</evidence>
<evidence type="ECO:0000256" key="3">
    <source>
        <dbReference type="ARBA" id="ARBA00006559"/>
    </source>
</evidence>
<proteinExistence type="inferred from homology"/>
<dbReference type="SUPFAM" id="SSF56726">
    <property type="entry name" value="DNA topoisomerase IV, alpha subunit"/>
    <property type="match status" value="1"/>
</dbReference>
<keyword evidence="6 11" id="KW-0067">ATP-binding</keyword>
<evidence type="ECO:0000256" key="5">
    <source>
        <dbReference type="ARBA" id="ARBA00022741"/>
    </source>
</evidence>
<dbReference type="OrthoDB" id="5866at2157"/>
<feature type="binding site" evidence="11">
    <location>
        <position position="197"/>
    </location>
    <ligand>
        <name>Mg(2+)</name>
        <dbReference type="ChEBI" id="CHEBI:18420"/>
    </ligand>
</feature>
<dbReference type="PROSITE" id="PS52041">
    <property type="entry name" value="TOPO_IIB"/>
    <property type="match status" value="1"/>
</dbReference>
<evidence type="ECO:0000256" key="10">
    <source>
        <dbReference type="ARBA" id="ARBA00023235"/>
    </source>
</evidence>
<evidence type="ECO:0000313" key="17">
    <source>
        <dbReference type="Proteomes" id="UP000377803"/>
    </source>
</evidence>
<reference evidence="17" key="1">
    <citation type="submission" date="2019-05" db="EMBL/GenBank/DDBJ databases">
        <title>Candidatus Nanohalobium constans, a novel model system to study the DPANN nano-sized archaea: genomic and physiological characterization of a nanoarchaeon co-cultured with its chitinotrophic host.</title>
        <authorList>
            <person name="La Cono V."/>
            <person name="Arcadi E."/>
            <person name="Crisafi F."/>
            <person name="Denaro R."/>
            <person name="La Spada G."/>
            <person name="Messina E."/>
            <person name="Smedile F."/>
            <person name="Toshchakov S.V."/>
            <person name="Shevchenko M.A."/>
            <person name="Golyshin P.N."/>
            <person name="Golyshina O.V."/>
            <person name="Ferrer M."/>
            <person name="Rohde M."/>
            <person name="Mushegian A."/>
            <person name="Sorokin D.Y."/>
            <person name="Giuliano L."/>
            <person name="Yakimov M.M."/>
        </authorList>
    </citation>
    <scope>NUCLEOTIDE SEQUENCE [LARGE SCALE GENOMIC DNA]</scope>
    <source>
        <strain evidence="17">LC1Nh</strain>
    </source>
</reference>
<dbReference type="InterPro" id="IPR004085">
    <property type="entry name" value="TopoVI_A"/>
</dbReference>
<dbReference type="GO" id="GO:0005694">
    <property type="term" value="C:chromosome"/>
    <property type="evidence" value="ECO:0007669"/>
    <property type="project" value="InterPro"/>
</dbReference>
<dbReference type="PRINTS" id="PR01550">
    <property type="entry name" value="TOP6AFAMILY"/>
</dbReference>
<comment type="similarity">
    <text evidence="3 11 12">Belongs to the TOP6A family.</text>
</comment>
<dbReference type="InterPro" id="IPR034136">
    <property type="entry name" value="TOPRIM_Topo6A/Spo11"/>
</dbReference>
<dbReference type="PANTHER" id="PTHR10848:SF0">
    <property type="entry name" value="MEIOTIC RECOMBINATION PROTEIN SPO11"/>
    <property type="match status" value="1"/>
</dbReference>
<organism evidence="16 17">
    <name type="scientific">Candidatus Nanohalobium constans</name>
    <dbReference type="NCBI Taxonomy" id="2565781"/>
    <lineage>
        <taxon>Archaea</taxon>
        <taxon>Candidatus Nanohalarchaeota</taxon>
        <taxon>Candidatus Nanohalobia</taxon>
        <taxon>Candidatus Nanohalobiales</taxon>
        <taxon>Candidatus Nanohalobiaceae</taxon>
        <taxon>Candidatus Nanohalobium</taxon>
    </lineage>
</organism>
<keyword evidence="17" id="KW-1185">Reference proteome</keyword>
<dbReference type="EMBL" id="CP040089">
    <property type="protein sequence ID" value="QGA80851.1"/>
    <property type="molecule type" value="Genomic_DNA"/>
</dbReference>
<dbReference type="Pfam" id="PF21180">
    <property type="entry name" value="TOP6A-Spo11_Toprim"/>
    <property type="match status" value="1"/>
</dbReference>
<evidence type="ECO:0000259" key="13">
    <source>
        <dbReference type="Pfam" id="PF04406"/>
    </source>
</evidence>
<dbReference type="Pfam" id="PF04406">
    <property type="entry name" value="TP6A_N"/>
    <property type="match status" value="1"/>
</dbReference>
<feature type="domain" description="Spo11/DNA topoisomerase VI subunit A N-terminal" evidence="13">
    <location>
        <begin position="74"/>
        <end position="142"/>
    </location>
</feature>
<evidence type="ECO:0000256" key="12">
    <source>
        <dbReference type="PROSITE-ProRule" id="PRU01385"/>
    </source>
</evidence>
<feature type="domain" description="Topoisomerase 6 subunit A/Spo11 TOPRIM" evidence="15">
    <location>
        <begin position="192"/>
        <end position="369"/>
    </location>
</feature>
<feature type="domain" description="Type II DNA topoisomerase VI subunit A all-beta" evidence="14">
    <location>
        <begin position="146"/>
        <end position="188"/>
    </location>
</feature>
<dbReference type="AlphaFoldDB" id="A0A5Q0UHM1"/>
<evidence type="ECO:0000256" key="7">
    <source>
        <dbReference type="ARBA" id="ARBA00022842"/>
    </source>
</evidence>
<dbReference type="InterPro" id="IPR002815">
    <property type="entry name" value="Spo11/TopoVI_A"/>
</dbReference>
<evidence type="ECO:0000256" key="6">
    <source>
        <dbReference type="ARBA" id="ARBA00022840"/>
    </source>
</evidence>
<dbReference type="InterPro" id="IPR013049">
    <property type="entry name" value="Spo11/TopoVI_A_N"/>
</dbReference>
<keyword evidence="9 11" id="KW-0238">DNA-binding</keyword>
<keyword evidence="8 11" id="KW-0799">Topoisomerase</keyword>
<name>A0A5Q0UHM1_9ARCH</name>
<keyword evidence="5 11" id="KW-0547">Nucleotide-binding</keyword>
<accession>A0A5Q0UHM1</accession>
<gene>
    <name evidence="11 16" type="primary">top6A</name>
    <name evidence="16" type="ORF">LC1Nh_0970</name>
</gene>
<evidence type="ECO:0000313" key="16">
    <source>
        <dbReference type="EMBL" id="QGA80851.1"/>
    </source>
</evidence>
<dbReference type="GO" id="GO:0005524">
    <property type="term" value="F:ATP binding"/>
    <property type="evidence" value="ECO:0007669"/>
    <property type="project" value="UniProtKB-KW"/>
</dbReference>
<dbReference type="InterPro" id="IPR036388">
    <property type="entry name" value="WH-like_DNA-bd_sf"/>
</dbReference>
<dbReference type="Gene3D" id="1.10.10.10">
    <property type="entry name" value="Winged helix-like DNA-binding domain superfamily/Winged helix DNA-binding domain"/>
    <property type="match status" value="1"/>
</dbReference>
<dbReference type="GO" id="GO:0003918">
    <property type="term" value="F:DNA topoisomerase type II (double strand cut, ATP-hydrolyzing) activity"/>
    <property type="evidence" value="ECO:0007669"/>
    <property type="project" value="UniProtKB-UniRule"/>
</dbReference>
<feature type="binding site" evidence="11">
    <location>
        <position position="249"/>
    </location>
    <ligand>
        <name>Mg(2+)</name>
        <dbReference type="ChEBI" id="CHEBI:18420"/>
    </ligand>
</feature>
<comment type="cofactor">
    <cofactor evidence="2 11">
        <name>Mg(2+)</name>
        <dbReference type="ChEBI" id="CHEBI:18420"/>
    </cofactor>
</comment>
<dbReference type="GO" id="GO:0006265">
    <property type="term" value="P:DNA topological change"/>
    <property type="evidence" value="ECO:0007669"/>
    <property type="project" value="UniProtKB-UniRule"/>
</dbReference>
<dbReference type="Gene3D" id="3.40.1360.10">
    <property type="match status" value="1"/>
</dbReference>
<dbReference type="RefSeq" id="WP_153550594.1">
    <property type="nucleotide sequence ID" value="NZ_CP040089.1"/>
</dbReference>
<keyword evidence="10 11" id="KW-0413">Isomerase</keyword>
<keyword evidence="4 11" id="KW-0479">Metal-binding</keyword>